<comment type="caution">
    <text evidence="1">The sequence shown here is derived from an EMBL/GenBank/DDBJ whole genome shotgun (WGS) entry which is preliminary data.</text>
</comment>
<gene>
    <name evidence="1" type="ORF">DW2_03764</name>
</gene>
<dbReference type="RefSeq" id="WP_038143911.1">
    <property type="nucleotide sequence ID" value="NZ_AQRC01000002.1"/>
</dbReference>
<evidence type="ECO:0000313" key="2">
    <source>
        <dbReference type="Proteomes" id="UP000028607"/>
    </source>
</evidence>
<organism evidence="1 2">
    <name type="scientific">Thioclava atlantica</name>
    <dbReference type="NCBI Taxonomy" id="1317124"/>
    <lineage>
        <taxon>Bacteria</taxon>
        <taxon>Pseudomonadati</taxon>
        <taxon>Pseudomonadota</taxon>
        <taxon>Alphaproteobacteria</taxon>
        <taxon>Rhodobacterales</taxon>
        <taxon>Paracoccaceae</taxon>
        <taxon>Thioclava</taxon>
    </lineage>
</organism>
<keyword evidence="2" id="KW-1185">Reference proteome</keyword>
<dbReference type="OrthoDB" id="7867799at2"/>
<accession>A0A085U098</accession>
<proteinExistence type="predicted"/>
<name>A0A085U098_9RHOB</name>
<dbReference type="PATRIC" id="fig|1317124.6.peg.763"/>
<dbReference type="STRING" id="1317124.DW2_03764"/>
<dbReference type="EMBL" id="AQRC01000002">
    <property type="protein sequence ID" value="KFE36395.1"/>
    <property type="molecule type" value="Genomic_DNA"/>
</dbReference>
<reference evidence="2" key="1">
    <citation type="submission" date="2013-04" db="EMBL/GenBank/DDBJ databases">
        <title>Thioclava sp. 13D2W-2 Genome Sequencing.</title>
        <authorList>
            <person name="Lai Q."/>
            <person name="Li G."/>
            <person name="Shao Z."/>
        </authorList>
    </citation>
    <scope>NUCLEOTIDE SEQUENCE [LARGE SCALE GENOMIC DNA]</scope>
    <source>
        <strain evidence="2">13D2W-2</strain>
    </source>
</reference>
<dbReference type="eggNOG" id="ENOG5032IDH">
    <property type="taxonomic scope" value="Bacteria"/>
</dbReference>
<dbReference type="AlphaFoldDB" id="A0A085U098"/>
<evidence type="ECO:0008006" key="3">
    <source>
        <dbReference type="Google" id="ProtNLM"/>
    </source>
</evidence>
<protein>
    <recommendedName>
        <fullName evidence="3">DUF1127 domain-containing protein</fullName>
    </recommendedName>
</protein>
<dbReference type="Proteomes" id="UP000028607">
    <property type="component" value="Unassembled WGS sequence"/>
</dbReference>
<reference evidence="1 2" key="2">
    <citation type="journal article" date="2015" name="Antonie Van Leeuwenhoek">
        <title>Thioclava indica sp. nov., isolated from surface seawater of the Indian Ocean.</title>
        <authorList>
            <person name="Liu Y."/>
            <person name="Lai Q."/>
            <person name="Du J."/>
            <person name="Xu H."/>
            <person name="Jiang L."/>
            <person name="Shao Z."/>
        </authorList>
    </citation>
    <scope>NUCLEOTIDE SEQUENCE [LARGE SCALE GENOMIC DNA]</scope>
    <source>
        <strain evidence="1 2">13D2W-2</strain>
    </source>
</reference>
<evidence type="ECO:0000313" key="1">
    <source>
        <dbReference type="EMBL" id="KFE36395.1"/>
    </source>
</evidence>
<sequence>MAFITADHRHADHQSFGQRLAAAFTRFMERQSRQEEIARLEAKTDAQLAAMGLTRDGIVRHVFRDRFYL</sequence>